<dbReference type="Pfam" id="PF00293">
    <property type="entry name" value="NUDIX"/>
    <property type="match status" value="1"/>
</dbReference>
<dbReference type="OrthoDB" id="9804442at2"/>
<reference evidence="5 6" key="1">
    <citation type="submission" date="2016-02" db="EMBL/GenBank/DDBJ databases">
        <title>Genome sequencing of a beta-galactosidase producing bacteria Rhizobium sp. 59.</title>
        <authorList>
            <person name="Wang D."/>
            <person name="Kot W."/>
            <person name="Qin Y."/>
            <person name="Hansen L."/>
            <person name="Naqvi K."/>
            <person name="Rensing C."/>
        </authorList>
    </citation>
    <scope>NUCLEOTIDE SEQUENCE [LARGE SCALE GENOMIC DNA]</scope>
    <source>
        <strain evidence="5 6">59</strain>
    </source>
</reference>
<protein>
    <submittedName>
        <fullName evidence="5">DNA mismatch repair protein MutT</fullName>
    </submittedName>
</protein>
<evidence type="ECO:0000313" key="6">
    <source>
        <dbReference type="Proteomes" id="UP000182661"/>
    </source>
</evidence>
<evidence type="ECO:0000256" key="3">
    <source>
        <dbReference type="RuleBase" id="RU003476"/>
    </source>
</evidence>
<evidence type="ECO:0000259" key="4">
    <source>
        <dbReference type="PROSITE" id="PS51462"/>
    </source>
</evidence>
<keyword evidence="2 3" id="KW-0378">Hydrolase</keyword>
<comment type="caution">
    <text evidence="5">The sequence shown here is derived from an EMBL/GenBank/DDBJ whole genome shotgun (WGS) entry which is preliminary data.</text>
</comment>
<evidence type="ECO:0000256" key="2">
    <source>
        <dbReference type="ARBA" id="ARBA00022801"/>
    </source>
</evidence>
<dbReference type="InterPro" id="IPR020476">
    <property type="entry name" value="Nudix_hydrolase"/>
</dbReference>
<dbReference type="InterPro" id="IPR000086">
    <property type="entry name" value="NUDIX_hydrolase_dom"/>
</dbReference>
<dbReference type="PANTHER" id="PTHR43046">
    <property type="entry name" value="GDP-MANNOSE MANNOSYL HYDROLASE"/>
    <property type="match status" value="1"/>
</dbReference>
<dbReference type="Gene3D" id="3.90.79.10">
    <property type="entry name" value="Nucleoside Triphosphate Pyrophosphohydrolase"/>
    <property type="match status" value="1"/>
</dbReference>
<feature type="domain" description="Nudix hydrolase" evidence="4">
    <location>
        <begin position="13"/>
        <end position="153"/>
    </location>
</feature>
<sequence>MAKRRMIRVDAGERRFNFRIAGLGFRNGHVLVHRATHEPFWTFPGGRAEIGETSAETLRREMIEELGVEVTVGRMLWTVENFFRYEQRDYHEIGFYYRMDIPQAFPFHETDIVHRLRDGKNDLEFKWARATVASLRALDIPPYFIAEQIESLPETAQHILWHDGNLDRPGS</sequence>
<dbReference type="InterPro" id="IPR020084">
    <property type="entry name" value="NUDIX_hydrolase_CS"/>
</dbReference>
<gene>
    <name evidence="5" type="ORF">AX760_23450</name>
</gene>
<dbReference type="GO" id="GO:0016787">
    <property type="term" value="F:hydrolase activity"/>
    <property type="evidence" value="ECO:0007669"/>
    <property type="project" value="UniProtKB-KW"/>
</dbReference>
<accession>A0A657LN50</accession>
<evidence type="ECO:0000313" key="5">
    <source>
        <dbReference type="EMBL" id="OJF91427.1"/>
    </source>
</evidence>
<dbReference type="AlphaFoldDB" id="A0A657LN50"/>
<dbReference type="PROSITE" id="PS00893">
    <property type="entry name" value="NUDIX_BOX"/>
    <property type="match status" value="1"/>
</dbReference>
<dbReference type="PANTHER" id="PTHR43046:SF14">
    <property type="entry name" value="MUTT_NUDIX FAMILY PROTEIN"/>
    <property type="match status" value="1"/>
</dbReference>
<proteinExistence type="inferred from homology"/>
<name>A0A657LN50_9HYPH</name>
<dbReference type="CDD" id="cd04688">
    <property type="entry name" value="NUDIX_Hydrolase"/>
    <property type="match status" value="1"/>
</dbReference>
<dbReference type="RefSeq" id="WP_071835208.1">
    <property type="nucleotide sequence ID" value="NZ_LSRP01000127.1"/>
</dbReference>
<dbReference type="Proteomes" id="UP000182661">
    <property type="component" value="Unassembled WGS sequence"/>
</dbReference>
<dbReference type="SUPFAM" id="SSF55811">
    <property type="entry name" value="Nudix"/>
    <property type="match status" value="1"/>
</dbReference>
<dbReference type="InterPro" id="IPR015797">
    <property type="entry name" value="NUDIX_hydrolase-like_dom_sf"/>
</dbReference>
<evidence type="ECO:0000256" key="1">
    <source>
        <dbReference type="ARBA" id="ARBA00001946"/>
    </source>
</evidence>
<comment type="similarity">
    <text evidence="3">Belongs to the Nudix hydrolase family.</text>
</comment>
<dbReference type="PROSITE" id="PS51462">
    <property type="entry name" value="NUDIX"/>
    <property type="match status" value="1"/>
</dbReference>
<organism evidence="5 6">
    <name type="scientific">Pararhizobium antarcticum</name>
    <dbReference type="NCBI Taxonomy" id="1798805"/>
    <lineage>
        <taxon>Bacteria</taxon>
        <taxon>Pseudomonadati</taxon>
        <taxon>Pseudomonadota</taxon>
        <taxon>Alphaproteobacteria</taxon>
        <taxon>Hyphomicrobiales</taxon>
        <taxon>Rhizobiaceae</taxon>
        <taxon>Rhizobium/Agrobacterium group</taxon>
        <taxon>Pararhizobium</taxon>
    </lineage>
</organism>
<keyword evidence="6" id="KW-1185">Reference proteome</keyword>
<dbReference type="PRINTS" id="PR00502">
    <property type="entry name" value="NUDIXFAMILY"/>
</dbReference>
<comment type="cofactor">
    <cofactor evidence="1">
        <name>Mg(2+)</name>
        <dbReference type="ChEBI" id="CHEBI:18420"/>
    </cofactor>
</comment>
<dbReference type="EMBL" id="LSRP01000127">
    <property type="protein sequence ID" value="OJF91427.1"/>
    <property type="molecule type" value="Genomic_DNA"/>
</dbReference>